<evidence type="ECO:0000259" key="1">
    <source>
        <dbReference type="PROSITE" id="PS51352"/>
    </source>
</evidence>
<dbReference type="AlphaFoldDB" id="A0A0Q9ZML5"/>
<comment type="caution">
    <text evidence="2">The sequence shown here is derived from an EMBL/GenBank/DDBJ whole genome shotgun (WGS) entry which is preliminary data.</text>
</comment>
<dbReference type="PROSITE" id="PS51352">
    <property type="entry name" value="THIOREDOXIN_2"/>
    <property type="match status" value="1"/>
</dbReference>
<reference evidence="2" key="1">
    <citation type="submission" date="2015-10" db="EMBL/GenBank/DDBJ databases">
        <title>Draft genome sequence of Salegentibacter mishustinae KCTC 12263.</title>
        <authorList>
            <person name="Lin W."/>
            <person name="Zheng Q."/>
        </authorList>
    </citation>
    <scope>NUCLEOTIDE SEQUENCE [LARGE SCALE GENOMIC DNA]</scope>
    <source>
        <strain evidence="2">KCTC 12263</strain>
    </source>
</reference>
<feature type="domain" description="Thioredoxin" evidence="1">
    <location>
        <begin position="66"/>
        <end position="216"/>
    </location>
</feature>
<evidence type="ECO:0000313" key="2">
    <source>
        <dbReference type="EMBL" id="KRG29747.1"/>
    </source>
</evidence>
<proteinExistence type="predicted"/>
<sequence>MKRFLLLFFIIFGLNIQAQTEKSDKLFFSDALVMHLPKYNKEAKAAYRHREFEKAENLFDTLVKTKLKGTYLDNFKFLNLRGKEVALYDFKKPVYLLTYASWCIPGKGEIPALNELAEKYQDRIDFVMLFWDKRETAKELSKQFNSHIKVLYVDENTNKHSYVVENMKHSLGLPTCYLIAGNKQIMNIKRSVFHPYNISKEESFQLNYEAINSAITDNLIGNSQNNIPVQFNGISPE</sequence>
<evidence type="ECO:0000313" key="3">
    <source>
        <dbReference type="Proteomes" id="UP000051643"/>
    </source>
</evidence>
<dbReference type="InterPro" id="IPR000866">
    <property type="entry name" value="AhpC/TSA"/>
</dbReference>
<accession>A0A0Q9ZML5</accession>
<dbReference type="Gene3D" id="3.40.30.10">
    <property type="entry name" value="Glutaredoxin"/>
    <property type="match status" value="1"/>
</dbReference>
<dbReference type="SUPFAM" id="SSF52833">
    <property type="entry name" value="Thioredoxin-like"/>
    <property type="match status" value="1"/>
</dbReference>
<keyword evidence="3" id="KW-1185">Reference proteome</keyword>
<dbReference type="Proteomes" id="UP000051643">
    <property type="component" value="Unassembled WGS sequence"/>
</dbReference>
<organism evidence="2 3">
    <name type="scientific">Salegentibacter mishustinae</name>
    <dbReference type="NCBI Taxonomy" id="270918"/>
    <lineage>
        <taxon>Bacteria</taxon>
        <taxon>Pseudomonadati</taxon>
        <taxon>Bacteroidota</taxon>
        <taxon>Flavobacteriia</taxon>
        <taxon>Flavobacteriales</taxon>
        <taxon>Flavobacteriaceae</taxon>
        <taxon>Salegentibacter</taxon>
    </lineage>
</organism>
<dbReference type="GO" id="GO:0016491">
    <property type="term" value="F:oxidoreductase activity"/>
    <property type="evidence" value="ECO:0007669"/>
    <property type="project" value="InterPro"/>
</dbReference>
<dbReference type="GO" id="GO:0016209">
    <property type="term" value="F:antioxidant activity"/>
    <property type="evidence" value="ECO:0007669"/>
    <property type="project" value="InterPro"/>
</dbReference>
<dbReference type="OrthoDB" id="1134224at2"/>
<dbReference type="Pfam" id="PF00578">
    <property type="entry name" value="AhpC-TSA"/>
    <property type="match status" value="1"/>
</dbReference>
<dbReference type="STRING" id="270918.APR42_15015"/>
<dbReference type="InterPro" id="IPR013766">
    <property type="entry name" value="Thioredoxin_domain"/>
</dbReference>
<gene>
    <name evidence="2" type="ORF">APR42_15015</name>
</gene>
<dbReference type="RefSeq" id="WP_057481107.1">
    <property type="nucleotide sequence ID" value="NZ_BMWR01000009.1"/>
</dbReference>
<dbReference type="EMBL" id="LKTP01000004">
    <property type="protein sequence ID" value="KRG29747.1"/>
    <property type="molecule type" value="Genomic_DNA"/>
</dbReference>
<name>A0A0Q9ZML5_9FLAO</name>
<dbReference type="InterPro" id="IPR036249">
    <property type="entry name" value="Thioredoxin-like_sf"/>
</dbReference>
<protein>
    <recommendedName>
        <fullName evidence="1">Thioredoxin domain-containing protein</fullName>
    </recommendedName>
</protein>